<feature type="domain" description="Exocyst complex component Sec8 N-terminal" evidence="5">
    <location>
        <begin position="104"/>
        <end position="169"/>
    </location>
</feature>
<evidence type="ECO:0000256" key="4">
    <source>
        <dbReference type="SAM" id="MobiDB-lite"/>
    </source>
</evidence>
<dbReference type="PANTHER" id="PTHR14146">
    <property type="entry name" value="EXOCYST COMPLEX COMPONENT 4"/>
    <property type="match status" value="1"/>
</dbReference>
<keyword evidence="2 3" id="KW-0268">Exocytosis</keyword>
<dbReference type="InterPro" id="IPR039682">
    <property type="entry name" value="Sec8/EXOC4"/>
</dbReference>
<dbReference type="Pfam" id="PF04048">
    <property type="entry name" value="Sec8_N"/>
    <property type="match status" value="2"/>
</dbReference>
<protein>
    <recommendedName>
        <fullName evidence="3">Exocyst complex component Sec8</fullName>
    </recommendedName>
</protein>
<evidence type="ECO:0000313" key="6">
    <source>
        <dbReference type="EnsemblPlants" id="AUR62013811-RA:cds"/>
    </source>
</evidence>
<feature type="region of interest" description="Disordered" evidence="4">
    <location>
        <begin position="264"/>
        <end position="296"/>
    </location>
</feature>
<sequence>MGLFDGLPVPSDKAHLREDLARIDESWAAARFDSLPHVVRLLTAKDELQALKEQSEVIEDVVDEVVHAYHSGFNRAIQNYSQHESTVNWKDVQLPCRDSFCKAKILRLFSESEESISVLKVDLAEAKKRLGARNKQLHQFWYRSVTLRHIISLLDQIEGISKVPARMEKLIAEKQFYAAVQLHVQSTLMLEREGLQTVGALQDVKSELTKLRGVLFYKILEDLHAHLYNKGDYSSVSSSLLEKDDEVIMSATLSLSMSISQPVSRRTRSSKSDYQVDGGSYDGHDEEGGLRGEEVDGHVRANGGDYGLKKGGFFSSQLPPWLSSATPDEFLEAVQKSDAPLHVKYLQTMVECLCKLGKVAAAGAMICQRLRSTIHEIISSKIKAHAENMSSSRPGSGLTAYSSTLHTLKGQLETYQLSKQKRANGVSLSGTLLAVSPVTPVMAPMGTAQAAARELLNSILDAIIKIFENHVIVGELLEAKASQQADINTPRSLVDVSFNTESDVTGGYSIGFSLTVLQSECQQLICEILRATPEAASADAAVQTARLAGKVPSKEKRQANFYQTLSSTLLLCVDGSDDGLTFAFRFSDATLSVPNQGQSWNKKAQGMSQEGYGSAAVLPEEGMYLAAAVYRPVLQFTDKVASMLPENYSQSGNDGLLVFVENFVKEHFLPTIAVPGPAAFRPRTHAAASYTPSVEKGRPVLQGLLAIDLLTKEILGWAQAMPKFAAEFVKYVQTFLERAYERCRTSYMEAVLEKQSYMLIGRHDIESLMKLDPASSCLQNRLNDNPSDAYGIEVEKQMSEVLLGLRPIKQENLIRDDNKLILLASLSDSLELGKTFSTACNQVEEKGKNQRTPRRSEVSSSPSKDLVSFADDYRKLAIDCLKVLREMTNREYLDDLDAEEPDDFIISLTAQITRRDEAIAPFVSGIKQNYIFGGICGVTSNTSIKALADMKSINLFGVQQICRNSIALEQALAAIPSIDSEAVQLRLDRVRTYFELLNMPFEALLAFITEHENLFTPEEYSNLLKIEVPGREIPAGAQDRVSDILS</sequence>
<dbReference type="GO" id="GO:0006893">
    <property type="term" value="P:Golgi to plasma membrane transport"/>
    <property type="evidence" value="ECO:0007669"/>
    <property type="project" value="TreeGrafter"/>
</dbReference>
<name>A0A803LIL4_CHEQI</name>
<dbReference type="GO" id="GO:0015031">
    <property type="term" value="P:protein transport"/>
    <property type="evidence" value="ECO:0007669"/>
    <property type="project" value="UniProtKB-KW"/>
</dbReference>
<evidence type="ECO:0000256" key="3">
    <source>
        <dbReference type="RuleBase" id="RU367079"/>
    </source>
</evidence>
<dbReference type="AlphaFoldDB" id="A0A803LIL4"/>
<dbReference type="GO" id="GO:0006904">
    <property type="term" value="P:vesicle docking involved in exocytosis"/>
    <property type="evidence" value="ECO:0007669"/>
    <property type="project" value="InterPro"/>
</dbReference>
<comment type="function">
    <text evidence="3">Component of the exocyst complex involved in the docking of exocytic vesicles with fusion sites on the plasma membrane.</text>
</comment>
<dbReference type="GO" id="GO:0000145">
    <property type="term" value="C:exocyst"/>
    <property type="evidence" value="ECO:0007669"/>
    <property type="project" value="UniProtKB-UniRule"/>
</dbReference>
<dbReference type="InterPro" id="IPR007191">
    <property type="entry name" value="Sec8_exocyst_N"/>
</dbReference>
<organism evidence="6 7">
    <name type="scientific">Chenopodium quinoa</name>
    <name type="common">Quinoa</name>
    <dbReference type="NCBI Taxonomy" id="63459"/>
    <lineage>
        <taxon>Eukaryota</taxon>
        <taxon>Viridiplantae</taxon>
        <taxon>Streptophyta</taxon>
        <taxon>Embryophyta</taxon>
        <taxon>Tracheophyta</taxon>
        <taxon>Spermatophyta</taxon>
        <taxon>Magnoliopsida</taxon>
        <taxon>eudicotyledons</taxon>
        <taxon>Gunneridae</taxon>
        <taxon>Pentapetalae</taxon>
        <taxon>Caryophyllales</taxon>
        <taxon>Chenopodiaceae</taxon>
        <taxon>Chenopodioideae</taxon>
        <taxon>Atripliceae</taxon>
        <taxon>Chenopodium</taxon>
    </lineage>
</organism>
<dbReference type="Proteomes" id="UP000596660">
    <property type="component" value="Unplaced"/>
</dbReference>
<reference evidence="6" key="1">
    <citation type="journal article" date="2017" name="Nature">
        <title>The genome of Chenopodium quinoa.</title>
        <authorList>
            <person name="Jarvis D.E."/>
            <person name="Ho Y.S."/>
            <person name="Lightfoot D.J."/>
            <person name="Schmoeckel S.M."/>
            <person name="Li B."/>
            <person name="Borm T.J.A."/>
            <person name="Ohyanagi H."/>
            <person name="Mineta K."/>
            <person name="Michell C.T."/>
            <person name="Saber N."/>
            <person name="Kharbatia N.M."/>
            <person name="Rupper R.R."/>
            <person name="Sharp A.R."/>
            <person name="Dally N."/>
            <person name="Boughton B.A."/>
            <person name="Woo Y.H."/>
            <person name="Gao G."/>
            <person name="Schijlen E.G.W.M."/>
            <person name="Guo X."/>
            <person name="Momin A.A."/>
            <person name="Negrao S."/>
            <person name="Al-Babili S."/>
            <person name="Gehring C."/>
            <person name="Roessner U."/>
            <person name="Jung C."/>
            <person name="Murphy K."/>
            <person name="Arold S.T."/>
            <person name="Gojobori T."/>
            <person name="van der Linden C.G."/>
            <person name="van Loo E.N."/>
            <person name="Jellen E.N."/>
            <person name="Maughan P.J."/>
            <person name="Tester M."/>
        </authorList>
    </citation>
    <scope>NUCLEOTIDE SEQUENCE [LARGE SCALE GENOMIC DNA]</scope>
    <source>
        <strain evidence="6">cv. PI 614886</strain>
    </source>
</reference>
<dbReference type="PANTHER" id="PTHR14146:SF0">
    <property type="entry name" value="EXOCYST COMPLEX COMPONENT 4"/>
    <property type="match status" value="1"/>
</dbReference>
<dbReference type="GO" id="GO:0006612">
    <property type="term" value="P:protein targeting to membrane"/>
    <property type="evidence" value="ECO:0007669"/>
    <property type="project" value="UniProtKB-UniRule"/>
</dbReference>
<keyword evidence="3" id="KW-0653">Protein transport</keyword>
<reference evidence="6" key="2">
    <citation type="submission" date="2021-03" db="UniProtKB">
        <authorList>
            <consortium name="EnsemblPlants"/>
        </authorList>
    </citation>
    <scope>IDENTIFICATION</scope>
</reference>
<evidence type="ECO:0000259" key="5">
    <source>
        <dbReference type="Pfam" id="PF04048"/>
    </source>
</evidence>
<dbReference type="EnsemblPlants" id="AUR62013811-RA">
    <property type="protein sequence ID" value="AUR62013811-RA:cds"/>
    <property type="gene ID" value="AUR62013811"/>
</dbReference>
<dbReference type="GO" id="GO:0090522">
    <property type="term" value="P:vesicle tethering involved in exocytosis"/>
    <property type="evidence" value="ECO:0007669"/>
    <property type="project" value="UniProtKB-UniRule"/>
</dbReference>
<accession>A0A803LIL4</accession>
<keyword evidence="7" id="KW-1185">Reference proteome</keyword>
<evidence type="ECO:0000256" key="2">
    <source>
        <dbReference type="ARBA" id="ARBA00022483"/>
    </source>
</evidence>
<feature type="region of interest" description="Disordered" evidence="4">
    <location>
        <begin position="843"/>
        <end position="864"/>
    </location>
</feature>
<comment type="similarity">
    <text evidence="3">Belongs to the SEC8 family.</text>
</comment>
<evidence type="ECO:0000313" key="7">
    <source>
        <dbReference type="Proteomes" id="UP000596660"/>
    </source>
</evidence>
<proteinExistence type="inferred from homology"/>
<evidence type="ECO:0000256" key="1">
    <source>
        <dbReference type="ARBA" id="ARBA00022448"/>
    </source>
</evidence>
<keyword evidence="1 3" id="KW-0813">Transport</keyword>
<dbReference type="Gramene" id="AUR62013811-RA">
    <property type="protein sequence ID" value="AUR62013811-RA:cds"/>
    <property type="gene ID" value="AUR62013811"/>
</dbReference>
<feature type="compositionally biased region" description="Basic and acidic residues" evidence="4">
    <location>
        <begin position="282"/>
        <end position="296"/>
    </location>
</feature>
<feature type="domain" description="Exocyst complex component Sec8 N-terminal" evidence="5">
    <location>
        <begin position="15"/>
        <end position="86"/>
    </location>
</feature>
<dbReference type="OMA" id="HSEYLRI"/>